<evidence type="ECO:0000313" key="8">
    <source>
        <dbReference type="Proteomes" id="UP001210678"/>
    </source>
</evidence>
<keyword evidence="3 5" id="KW-1133">Transmembrane helix</keyword>
<dbReference type="Pfam" id="PF02656">
    <property type="entry name" value="DUF202"/>
    <property type="match status" value="1"/>
</dbReference>
<feature type="domain" description="DUF202" evidence="6">
    <location>
        <begin position="1"/>
        <end position="53"/>
    </location>
</feature>
<evidence type="ECO:0000256" key="1">
    <source>
        <dbReference type="ARBA" id="ARBA00004127"/>
    </source>
</evidence>
<name>A0ABT4YTT6_9VIBR</name>
<dbReference type="Proteomes" id="UP001210678">
    <property type="component" value="Unassembled WGS sequence"/>
</dbReference>
<protein>
    <recommendedName>
        <fullName evidence="6">DUF202 domain-containing protein</fullName>
    </recommendedName>
</protein>
<accession>A0ABT4YTT6</accession>
<dbReference type="EMBL" id="JAQLOI010000003">
    <property type="protein sequence ID" value="MDB1124985.1"/>
    <property type="molecule type" value="Genomic_DNA"/>
</dbReference>
<evidence type="ECO:0000259" key="6">
    <source>
        <dbReference type="Pfam" id="PF02656"/>
    </source>
</evidence>
<organism evidence="7 8">
    <name type="scientific">Vibrio algarum</name>
    <dbReference type="NCBI Taxonomy" id="3020714"/>
    <lineage>
        <taxon>Bacteria</taxon>
        <taxon>Pseudomonadati</taxon>
        <taxon>Pseudomonadota</taxon>
        <taxon>Gammaproteobacteria</taxon>
        <taxon>Vibrionales</taxon>
        <taxon>Vibrionaceae</taxon>
        <taxon>Vibrio</taxon>
    </lineage>
</organism>
<evidence type="ECO:0000313" key="7">
    <source>
        <dbReference type="EMBL" id="MDB1124985.1"/>
    </source>
</evidence>
<keyword evidence="4 5" id="KW-0472">Membrane</keyword>
<gene>
    <name evidence="7" type="ORF">PGX00_15615</name>
</gene>
<comment type="subcellular location">
    <subcellularLocation>
        <location evidence="1">Endomembrane system</location>
        <topology evidence="1">Multi-pass membrane protein</topology>
    </subcellularLocation>
</comment>
<reference evidence="7 8" key="1">
    <citation type="submission" date="2023-01" db="EMBL/GenBank/DDBJ databases">
        <title>Vibrio sp. KJ40-1 sp.nov, isolated from marine algae.</title>
        <authorList>
            <person name="Butt M."/>
            <person name="Kim J.M.J."/>
            <person name="Jeon C.O.C."/>
        </authorList>
    </citation>
    <scope>NUCLEOTIDE SEQUENCE [LARGE SCALE GENOMIC DNA]</scope>
    <source>
        <strain evidence="7 8">KJ40-1</strain>
    </source>
</reference>
<dbReference type="InterPro" id="IPR003807">
    <property type="entry name" value="DUF202"/>
</dbReference>
<evidence type="ECO:0000256" key="2">
    <source>
        <dbReference type="ARBA" id="ARBA00022692"/>
    </source>
</evidence>
<proteinExistence type="predicted"/>
<evidence type="ECO:0000256" key="4">
    <source>
        <dbReference type="ARBA" id="ARBA00023136"/>
    </source>
</evidence>
<evidence type="ECO:0000256" key="3">
    <source>
        <dbReference type="ARBA" id="ARBA00022989"/>
    </source>
</evidence>
<feature type="transmembrane region" description="Helical" evidence="5">
    <location>
        <begin position="27"/>
        <end position="46"/>
    </location>
</feature>
<sequence>MSWLRTHMLILGVGALLTRMGKHSDNLLLLINGVALLICAFIGLYYSRKRFTELLRYDETVEERDIRAKKILSALIVLSALIYATTSLIRYFQ</sequence>
<feature type="transmembrane region" description="Helical" evidence="5">
    <location>
        <begin position="71"/>
        <end position="92"/>
    </location>
</feature>
<comment type="caution">
    <text evidence="7">The sequence shown here is derived from an EMBL/GenBank/DDBJ whole genome shotgun (WGS) entry which is preliminary data.</text>
</comment>
<keyword evidence="2 5" id="KW-0812">Transmembrane</keyword>
<keyword evidence="8" id="KW-1185">Reference proteome</keyword>
<evidence type="ECO:0000256" key="5">
    <source>
        <dbReference type="SAM" id="Phobius"/>
    </source>
</evidence>